<dbReference type="STRING" id="1278073.MYSTI_06087"/>
<evidence type="ECO:0000256" key="1">
    <source>
        <dbReference type="SAM" id="Phobius"/>
    </source>
</evidence>
<dbReference type="Proteomes" id="UP000011131">
    <property type="component" value="Chromosome"/>
</dbReference>
<gene>
    <name evidence="2" type="ordered locus">MYSTI_06087</name>
</gene>
<feature type="transmembrane region" description="Helical" evidence="1">
    <location>
        <begin position="12"/>
        <end position="33"/>
    </location>
</feature>
<keyword evidence="3" id="KW-1185">Reference proteome</keyword>
<accession>L7UHI9</accession>
<dbReference type="KEGG" id="msd:MYSTI_06087"/>
<keyword evidence="1" id="KW-0472">Membrane</keyword>
<sequence>MKRHAGVRGQAMGEYSLLVTLLTLGSLVGFIGWPFTQRLFEALQSYVDLYFFALNLAVG</sequence>
<dbReference type="AlphaFoldDB" id="L7UHI9"/>
<dbReference type="EMBL" id="CP004025">
    <property type="protein sequence ID" value="AGC47360.1"/>
    <property type="molecule type" value="Genomic_DNA"/>
</dbReference>
<reference evidence="2 3" key="1">
    <citation type="journal article" date="2013" name="Genome Announc.">
        <title>Complete genome sequence of Myxococcus stipitatus strain DSM 14675, a fruiting myxobacterium.</title>
        <authorList>
            <person name="Huntley S."/>
            <person name="Kneip S."/>
            <person name="Treuner-Lange A."/>
            <person name="Sogaard-Andersen L."/>
        </authorList>
    </citation>
    <scope>NUCLEOTIDE SEQUENCE [LARGE SCALE GENOMIC DNA]</scope>
    <source>
        <strain evidence="3">DSM 14675 / JCM 12634 / Mx s8</strain>
    </source>
</reference>
<dbReference type="PATRIC" id="fig|1278073.3.peg.6172"/>
<proteinExistence type="predicted"/>
<dbReference type="HOGENOM" id="CLU_2955753_0_0_7"/>
<organism evidence="2 3">
    <name type="scientific">Myxococcus stipitatus (strain DSM 14675 / JCM 12634 / Mx s8)</name>
    <dbReference type="NCBI Taxonomy" id="1278073"/>
    <lineage>
        <taxon>Bacteria</taxon>
        <taxon>Pseudomonadati</taxon>
        <taxon>Myxococcota</taxon>
        <taxon>Myxococcia</taxon>
        <taxon>Myxococcales</taxon>
        <taxon>Cystobacterineae</taxon>
        <taxon>Myxococcaceae</taxon>
        <taxon>Myxococcus</taxon>
    </lineage>
</organism>
<keyword evidence="1" id="KW-1133">Transmembrane helix</keyword>
<evidence type="ECO:0000313" key="2">
    <source>
        <dbReference type="EMBL" id="AGC47360.1"/>
    </source>
</evidence>
<protein>
    <submittedName>
        <fullName evidence="2">Uncharacterized protein</fullName>
    </submittedName>
</protein>
<name>L7UHI9_MYXSD</name>
<keyword evidence="1" id="KW-0812">Transmembrane</keyword>
<evidence type="ECO:0000313" key="3">
    <source>
        <dbReference type="Proteomes" id="UP000011131"/>
    </source>
</evidence>